<dbReference type="EMBL" id="LFZO01000325">
    <property type="protein sequence ID" value="KXT09562.1"/>
    <property type="molecule type" value="Genomic_DNA"/>
</dbReference>
<reference evidence="1 2" key="1">
    <citation type="submission" date="2015-07" db="EMBL/GenBank/DDBJ databases">
        <title>Comparative genomics of the Sigatoka disease complex on banana suggests a link between parallel evolutionary changes in Pseudocercospora fijiensis and Pseudocercospora eumusae and increased virulence on the banana host.</title>
        <authorList>
            <person name="Chang T.-C."/>
            <person name="Salvucci A."/>
            <person name="Crous P.W."/>
            <person name="Stergiopoulos I."/>
        </authorList>
    </citation>
    <scope>NUCLEOTIDE SEQUENCE [LARGE SCALE GENOMIC DNA]</scope>
    <source>
        <strain evidence="1 2">CBS 116634</strain>
    </source>
</reference>
<accession>A0A139I4U4</accession>
<proteinExistence type="predicted"/>
<gene>
    <name evidence="1" type="ORF">AC579_720</name>
</gene>
<evidence type="ECO:0000313" key="1">
    <source>
        <dbReference type="EMBL" id="KXT09562.1"/>
    </source>
</evidence>
<keyword evidence="2" id="KW-1185">Reference proteome</keyword>
<organism evidence="1 2">
    <name type="scientific">Pseudocercospora musae</name>
    <dbReference type="NCBI Taxonomy" id="113226"/>
    <lineage>
        <taxon>Eukaryota</taxon>
        <taxon>Fungi</taxon>
        <taxon>Dikarya</taxon>
        <taxon>Ascomycota</taxon>
        <taxon>Pezizomycotina</taxon>
        <taxon>Dothideomycetes</taxon>
        <taxon>Dothideomycetidae</taxon>
        <taxon>Mycosphaerellales</taxon>
        <taxon>Mycosphaerellaceae</taxon>
        <taxon>Pseudocercospora</taxon>
    </lineage>
</organism>
<sequence length="527" mass="58801">MPMIPTAVLLSAWPGEPFKFYQDNIAHDIVSGDLDRQVQSLREHSFAEVLNRAWQSDPNEIWWLDEARLLPDLDERIIRALLEKPDLIFESSGMALFGVAIRGHNEIDLSHFRGLTSQMLVDLLEQIDPDHGRKLHLTLPCMADLSTEQIIQIIQPHRIDSLRLGYTKKMPEEEVYAVALSHPALTLTHPSFFKEAMVAENDFANSRELNPLLAFKPRPRSPLVQILYANASYGGEIAILHDGGIAWSKATRNVSPYDNNTAGVRVLPLPVEDAVLPLAELIAVLPSALRNLMNDEMINFLPPYAFVAGIAKALAIDCKKHVWPLPAELHASYVQSGRSSHEPLTKTKAIEQGLWSLLICVETPAENFENDTSAHVLDTEPSESSREGTGYKIRYAFVTKDAEGDVVAVDVLEFLHQVNTEQTQGERDSLANEFIEALSNTIPGEPAAIFCSRMEAVEVAKVAEIYNEHIDTWTKDMAKQIGYFGVGASCSIRWPAGDYFVDILGSPLKMVTYLHCCLSSTLYDQWS</sequence>
<dbReference type="OrthoDB" id="3798564at2759"/>
<dbReference type="AlphaFoldDB" id="A0A139I4U4"/>
<dbReference type="STRING" id="113226.A0A139I4U4"/>
<comment type="caution">
    <text evidence="1">The sequence shown here is derived from an EMBL/GenBank/DDBJ whole genome shotgun (WGS) entry which is preliminary data.</text>
</comment>
<evidence type="ECO:0000313" key="2">
    <source>
        <dbReference type="Proteomes" id="UP000073492"/>
    </source>
</evidence>
<protein>
    <submittedName>
        <fullName evidence="1">Uncharacterized protein</fullName>
    </submittedName>
</protein>
<dbReference type="Proteomes" id="UP000073492">
    <property type="component" value="Unassembled WGS sequence"/>
</dbReference>
<name>A0A139I4U4_9PEZI</name>